<evidence type="ECO:0000256" key="4">
    <source>
        <dbReference type="ARBA" id="ARBA00022692"/>
    </source>
</evidence>
<evidence type="ECO:0008006" key="12">
    <source>
        <dbReference type="Google" id="ProtNLM"/>
    </source>
</evidence>
<dbReference type="KEGG" id="srd:SD10_14130"/>
<evidence type="ECO:0000313" key="10">
    <source>
        <dbReference type="EMBL" id="AKD55867.1"/>
    </source>
</evidence>
<evidence type="ECO:0000313" key="11">
    <source>
        <dbReference type="Proteomes" id="UP000033054"/>
    </source>
</evidence>
<dbReference type="AlphaFoldDB" id="A0A0E3V7G7"/>
<keyword evidence="5 9" id="KW-1133">Transmembrane helix</keyword>
<protein>
    <recommendedName>
        <fullName evidence="12">Bestrophin</fullName>
    </recommendedName>
</protein>
<dbReference type="PANTHER" id="PTHR33281:SF19">
    <property type="entry name" value="VOLTAGE-DEPENDENT ANION CHANNEL-FORMING PROTEIN YNEE"/>
    <property type="match status" value="1"/>
</dbReference>
<keyword evidence="3" id="KW-1003">Cell membrane</keyword>
<dbReference type="HOGENOM" id="CLU_029790_4_1_10"/>
<accession>A0A0E3V7G7</accession>
<dbReference type="STRING" id="1379870.SD10_14130"/>
<keyword evidence="7 9" id="KW-0472">Membrane</keyword>
<evidence type="ECO:0000256" key="1">
    <source>
        <dbReference type="ARBA" id="ARBA00004651"/>
    </source>
</evidence>
<keyword evidence="6" id="KW-0406">Ion transport</keyword>
<evidence type="ECO:0000256" key="2">
    <source>
        <dbReference type="ARBA" id="ARBA00022448"/>
    </source>
</evidence>
<dbReference type="RefSeq" id="WP_046574454.1">
    <property type="nucleotide sequence ID" value="NZ_CP010429.1"/>
</dbReference>
<name>A0A0E3V7G7_9BACT</name>
<sequence>MIIYKNKGLFPSIWHFHTGPTAKALLRQLIVIAVYVTLVTIGEMTFLDIRLKDTPGSFLSAMGILLSLLLIFRTNTAYDRFYEGRQAWGELVNNCRNLAIFFNAVLPEGDENSRHFFAKAISNFPFALKNHLRDMTDLSELDMVEVGERRNLSNFDHKPAGVANQLWVKTEMLYREGHISESQHINLNQYLTTLMDVCGVCERIKSTPIPFSYTLFIKLFIMLYVMMLPFTVITAFGYLTIPVVLLTSYILVGLELIGEEIEEPFGFERNDLPLNQLSQLIRVGVHDILQIYLPHVDKQAAKPGFTIVT</sequence>
<dbReference type="GO" id="GO:0005886">
    <property type="term" value="C:plasma membrane"/>
    <property type="evidence" value="ECO:0007669"/>
    <property type="project" value="UniProtKB-SubCell"/>
</dbReference>
<keyword evidence="11" id="KW-1185">Reference proteome</keyword>
<feature type="transmembrane region" description="Helical" evidence="9">
    <location>
        <begin position="211"/>
        <end position="230"/>
    </location>
</feature>
<feature type="transmembrane region" description="Helical" evidence="9">
    <location>
        <begin position="54"/>
        <end position="72"/>
    </location>
</feature>
<organism evidence="10 11">
    <name type="scientific">Spirosoma radiotolerans</name>
    <dbReference type="NCBI Taxonomy" id="1379870"/>
    <lineage>
        <taxon>Bacteria</taxon>
        <taxon>Pseudomonadati</taxon>
        <taxon>Bacteroidota</taxon>
        <taxon>Cytophagia</taxon>
        <taxon>Cytophagales</taxon>
        <taxon>Cytophagaceae</taxon>
        <taxon>Spirosoma</taxon>
    </lineage>
</organism>
<proteinExistence type="inferred from homology"/>
<comment type="similarity">
    <text evidence="8">Belongs to the anion channel-forming bestrophin (TC 1.A.46) family.</text>
</comment>
<evidence type="ECO:0000256" key="7">
    <source>
        <dbReference type="ARBA" id="ARBA00023136"/>
    </source>
</evidence>
<dbReference type="PATRIC" id="fig|1379870.5.peg.3073"/>
<keyword evidence="4 9" id="KW-0812">Transmembrane</keyword>
<dbReference type="InterPro" id="IPR044669">
    <property type="entry name" value="YneE/VCCN1/2-like"/>
</dbReference>
<evidence type="ECO:0000256" key="6">
    <source>
        <dbReference type="ARBA" id="ARBA00023065"/>
    </source>
</evidence>
<dbReference type="EMBL" id="CP010429">
    <property type="protein sequence ID" value="AKD55867.1"/>
    <property type="molecule type" value="Genomic_DNA"/>
</dbReference>
<evidence type="ECO:0000256" key="5">
    <source>
        <dbReference type="ARBA" id="ARBA00022989"/>
    </source>
</evidence>
<evidence type="ECO:0000256" key="3">
    <source>
        <dbReference type="ARBA" id="ARBA00022475"/>
    </source>
</evidence>
<dbReference type="GO" id="GO:0005254">
    <property type="term" value="F:chloride channel activity"/>
    <property type="evidence" value="ECO:0007669"/>
    <property type="project" value="InterPro"/>
</dbReference>
<gene>
    <name evidence="10" type="ORF">SD10_14130</name>
</gene>
<comment type="subcellular location">
    <subcellularLocation>
        <location evidence="1">Cell membrane</location>
        <topology evidence="1">Multi-pass membrane protein</topology>
    </subcellularLocation>
</comment>
<dbReference type="Pfam" id="PF25539">
    <property type="entry name" value="Bestrophin_2"/>
    <property type="match status" value="1"/>
</dbReference>
<feature type="transmembrane region" description="Helical" evidence="9">
    <location>
        <begin position="24"/>
        <end position="42"/>
    </location>
</feature>
<evidence type="ECO:0000256" key="9">
    <source>
        <dbReference type="SAM" id="Phobius"/>
    </source>
</evidence>
<reference evidence="10 11" key="1">
    <citation type="journal article" date="2014" name="Curr. Microbiol.">
        <title>Spirosoma radiotolerans sp. nov., a gamma-radiation-resistant bacterium isolated from gamma ray-irradiated soil.</title>
        <authorList>
            <person name="Lee J.J."/>
            <person name="Srinivasan S."/>
            <person name="Lim S."/>
            <person name="Joe M."/>
            <person name="Im S."/>
            <person name="Bae S.I."/>
            <person name="Park K.R."/>
            <person name="Han J.H."/>
            <person name="Park S.H."/>
            <person name="Joo B.M."/>
            <person name="Park S.J."/>
            <person name="Kim M.K."/>
        </authorList>
    </citation>
    <scope>NUCLEOTIDE SEQUENCE [LARGE SCALE GENOMIC DNA]</scope>
    <source>
        <strain evidence="10 11">DG5A</strain>
    </source>
</reference>
<keyword evidence="2" id="KW-0813">Transport</keyword>
<dbReference type="Proteomes" id="UP000033054">
    <property type="component" value="Chromosome"/>
</dbReference>
<dbReference type="PANTHER" id="PTHR33281">
    <property type="entry name" value="UPF0187 PROTEIN YNEE"/>
    <property type="match status" value="1"/>
</dbReference>
<dbReference type="OrthoDB" id="445589at2"/>
<evidence type="ECO:0000256" key="8">
    <source>
        <dbReference type="ARBA" id="ARBA00034708"/>
    </source>
</evidence>